<accession>A0A7S1XXR2</accession>
<dbReference type="AlphaFoldDB" id="A0A7S1XXR2"/>
<sequence>MRDLLSFAVGAVFFVAALFVLSSKGGSALAQRPPPGRAPVPGRPRFAAGGGGDEKSEEPGTVEAYQNAEFLFVGKVTDVQYGPVARSMPPIYQLRLGVTVEESFRGGLGHEAAAFRYAALRYAARQVERPAFEVGDRVIVAATQSRSGFTASSVLPATAARLELAKALAELPLGWSITRDGAQVSPWAGKLRWQPAWGWADDGAACAESGRPALQAGPVRVGVEKVPPAREIKWTNPDGDGEYTFTVANPGAAALEVPALLSDASGIRWDLSLLIRCQGRGYLVPGARPAVVDGALAPTVIGPGEQVSTVVNVLALPEGIEWPRGGYRIEFDFCLGEHAAVQSMYYMSRHHDWLRAAAAEKE</sequence>
<evidence type="ECO:0000313" key="3">
    <source>
        <dbReference type="EMBL" id="CAD9265014.1"/>
    </source>
</evidence>
<feature type="signal peptide" evidence="2">
    <location>
        <begin position="1"/>
        <end position="30"/>
    </location>
</feature>
<feature type="chain" id="PRO_5031145772" evidence="2">
    <location>
        <begin position="31"/>
        <end position="362"/>
    </location>
</feature>
<feature type="compositionally biased region" description="Pro residues" evidence="1">
    <location>
        <begin position="32"/>
        <end position="42"/>
    </location>
</feature>
<keyword evidence="2" id="KW-0732">Signal</keyword>
<protein>
    <submittedName>
        <fullName evidence="3">Uncharacterized protein</fullName>
    </submittedName>
</protein>
<dbReference type="EMBL" id="HBGJ01037140">
    <property type="protein sequence ID" value="CAD9265014.1"/>
    <property type="molecule type" value="Transcribed_RNA"/>
</dbReference>
<gene>
    <name evidence="3" type="ORF">PPAR1163_LOCUS23430</name>
</gene>
<evidence type="ECO:0000256" key="2">
    <source>
        <dbReference type="SAM" id="SignalP"/>
    </source>
</evidence>
<evidence type="ECO:0000256" key="1">
    <source>
        <dbReference type="SAM" id="MobiDB-lite"/>
    </source>
</evidence>
<organism evidence="3">
    <name type="scientific">Phaeomonas parva</name>
    <dbReference type="NCBI Taxonomy" id="124430"/>
    <lineage>
        <taxon>Eukaryota</taxon>
        <taxon>Sar</taxon>
        <taxon>Stramenopiles</taxon>
        <taxon>Ochrophyta</taxon>
        <taxon>Pinguiophyceae</taxon>
        <taxon>Pinguiochrysidales</taxon>
        <taxon>Pinguiochrysidaceae</taxon>
        <taxon>Phaeomonas</taxon>
    </lineage>
</organism>
<proteinExistence type="predicted"/>
<name>A0A7S1XXR2_9STRA</name>
<feature type="region of interest" description="Disordered" evidence="1">
    <location>
        <begin position="26"/>
        <end position="60"/>
    </location>
</feature>
<reference evidence="3" key="1">
    <citation type="submission" date="2021-01" db="EMBL/GenBank/DDBJ databases">
        <authorList>
            <person name="Corre E."/>
            <person name="Pelletier E."/>
            <person name="Niang G."/>
            <person name="Scheremetjew M."/>
            <person name="Finn R."/>
            <person name="Kale V."/>
            <person name="Holt S."/>
            <person name="Cochrane G."/>
            <person name="Meng A."/>
            <person name="Brown T."/>
            <person name="Cohen L."/>
        </authorList>
    </citation>
    <scope>NUCLEOTIDE SEQUENCE</scope>
    <source>
        <strain evidence="3">CCMP2877</strain>
    </source>
</reference>